<evidence type="ECO:0000256" key="1">
    <source>
        <dbReference type="SAM" id="MobiDB-lite"/>
    </source>
</evidence>
<reference evidence="3 4" key="1">
    <citation type="submission" date="2024-05" db="EMBL/GenBank/DDBJ databases">
        <title>Genome sequencing of Marine Estuary Bacteria, Shewanella vesiculosa and S. baltica, and Pseudomonas syringae.</title>
        <authorList>
            <person name="Gurung A."/>
            <person name="Maclea K.S."/>
        </authorList>
    </citation>
    <scope>NUCLEOTIDE SEQUENCE [LARGE SCALE GENOMIC DNA]</scope>
    <source>
        <strain evidence="3 4">1A</strain>
    </source>
</reference>
<dbReference type="PANTHER" id="PTHR37533">
    <property type="entry name" value="FLAGELLAR HOOK-LENGTH CONTROL PROTEIN"/>
    <property type="match status" value="1"/>
</dbReference>
<dbReference type="InterPro" id="IPR052563">
    <property type="entry name" value="FliK"/>
</dbReference>
<comment type="caution">
    <text evidence="3">The sequence shown here is derived from an EMBL/GenBank/DDBJ whole genome shotgun (WGS) entry which is preliminary data.</text>
</comment>
<dbReference type="PANTHER" id="PTHR37533:SF2">
    <property type="entry name" value="FLAGELLAR HOOK-LENGTH CONTROL PROTEIN"/>
    <property type="match status" value="1"/>
</dbReference>
<name>A0ABV0FNF1_9GAMM</name>
<dbReference type="Gene3D" id="3.30.750.140">
    <property type="match status" value="1"/>
</dbReference>
<dbReference type="InterPro" id="IPR038610">
    <property type="entry name" value="FliK-like_C_sf"/>
</dbReference>
<sequence>MQQMSNILLGNSSKSADLSTKGNMQGVENTSFLSAFNQASESELASRPNANSAPVSLDAEVDQVDAANDLDLATEENADIELIFAQLNMADALNKRHSSGGNELPHVDTLDIGFDAISLIDPDSSIIDELNSDSQSEMGALFTDAIDLPADSLSTKEALSQLSPEDISSLMAFANLSENDLQALDIKGLSELISDFNLQAPVVDESILAMVSADMDSSDDSPKSILSSEEQNQIDKSIAASTTVPGQTGSAGLNSAVVKLDRTDFLEASATLASSSAISADPKTILGDSTGIDGNIQSDTDNAKMLAKADFSVVLDSLATKRASGELSANINSANLGLDAVNDIGDTDTKALQNQSSFTPIHKSDVPQFQLSLKPQGDHGAQMQEMIQRFSPVMKQQLITMVSNGIQQAEIRLDPPELGHLTVKIQIHGDQTQVQFHVAQSQTRDIVEQAMPRLRDMLAQEGLQLTDSQVSQGDSGRDQQGQSGDHAAGDTQLDEISAQEPSLMTNPSRSLHSAIDYYA</sequence>
<dbReference type="EMBL" id="JBDPZN010000001">
    <property type="protein sequence ID" value="MEO3680921.1"/>
    <property type="molecule type" value="Genomic_DNA"/>
</dbReference>
<feature type="region of interest" description="Disordered" evidence="1">
    <location>
        <begin position="1"/>
        <end position="23"/>
    </location>
</feature>
<evidence type="ECO:0000259" key="2">
    <source>
        <dbReference type="Pfam" id="PF02120"/>
    </source>
</evidence>
<keyword evidence="3" id="KW-0282">Flagellum</keyword>
<dbReference type="InterPro" id="IPR021136">
    <property type="entry name" value="Flagellar_hook_control-like_C"/>
</dbReference>
<keyword evidence="3" id="KW-0969">Cilium</keyword>
<dbReference type="Proteomes" id="UP001477278">
    <property type="component" value="Unassembled WGS sequence"/>
</dbReference>
<evidence type="ECO:0000313" key="4">
    <source>
        <dbReference type="Proteomes" id="UP001477278"/>
    </source>
</evidence>
<feature type="domain" description="Flagellar hook-length control protein-like C-terminal" evidence="2">
    <location>
        <begin position="396"/>
        <end position="477"/>
    </location>
</feature>
<proteinExistence type="predicted"/>
<dbReference type="Pfam" id="PF02120">
    <property type="entry name" value="Flg_hook"/>
    <property type="match status" value="1"/>
</dbReference>
<keyword evidence="4" id="KW-1185">Reference proteome</keyword>
<accession>A0ABV0FNF1</accession>
<organism evidence="3 4">
    <name type="scientific">Shewanella vesiculosa</name>
    <dbReference type="NCBI Taxonomy" id="518738"/>
    <lineage>
        <taxon>Bacteria</taxon>
        <taxon>Pseudomonadati</taxon>
        <taxon>Pseudomonadota</taxon>
        <taxon>Gammaproteobacteria</taxon>
        <taxon>Alteromonadales</taxon>
        <taxon>Shewanellaceae</taxon>
        <taxon>Shewanella</taxon>
    </lineage>
</organism>
<dbReference type="CDD" id="cd17470">
    <property type="entry name" value="T3SS_Flik_C"/>
    <property type="match status" value="1"/>
</dbReference>
<evidence type="ECO:0000313" key="3">
    <source>
        <dbReference type="EMBL" id="MEO3680921.1"/>
    </source>
</evidence>
<protein>
    <submittedName>
        <fullName evidence="3">Flagellar hook-length control protein FliK</fullName>
    </submittedName>
</protein>
<feature type="compositionally biased region" description="Polar residues" evidence="1">
    <location>
        <begin position="499"/>
        <end position="508"/>
    </location>
</feature>
<keyword evidence="3" id="KW-0966">Cell projection</keyword>
<feature type="compositionally biased region" description="Low complexity" evidence="1">
    <location>
        <begin position="467"/>
        <end position="485"/>
    </location>
</feature>
<feature type="region of interest" description="Disordered" evidence="1">
    <location>
        <begin position="467"/>
        <end position="508"/>
    </location>
</feature>
<dbReference type="RefSeq" id="WP_347689439.1">
    <property type="nucleotide sequence ID" value="NZ_JBDPZN010000001.1"/>
</dbReference>
<gene>
    <name evidence="3" type="ORF">ABHN84_01270</name>
</gene>